<evidence type="ECO:0000259" key="2">
    <source>
        <dbReference type="PROSITE" id="PS50164"/>
    </source>
</evidence>
<dbReference type="CDD" id="cd10456">
    <property type="entry name" value="GIY-YIG_UPF0213"/>
    <property type="match status" value="1"/>
</dbReference>
<name>A0ABR4XSL2_9LACO</name>
<dbReference type="PANTHER" id="PTHR34477:SF1">
    <property type="entry name" value="UPF0213 PROTEIN YHBQ"/>
    <property type="match status" value="1"/>
</dbReference>
<feature type="domain" description="GIY-YIG" evidence="2">
    <location>
        <begin position="1"/>
        <end position="79"/>
    </location>
</feature>
<gene>
    <name evidence="3" type="ORF">Q757_03200</name>
</gene>
<evidence type="ECO:0000313" key="3">
    <source>
        <dbReference type="EMBL" id="KGO32074.1"/>
    </source>
</evidence>
<dbReference type="Pfam" id="PF01541">
    <property type="entry name" value="GIY-YIG"/>
    <property type="match status" value="1"/>
</dbReference>
<dbReference type="SUPFAM" id="SSF82771">
    <property type="entry name" value="GIY-YIG endonuclease"/>
    <property type="match status" value="1"/>
</dbReference>
<dbReference type="InterPro" id="IPR035901">
    <property type="entry name" value="GIY-YIG_endonuc_sf"/>
</dbReference>
<proteinExistence type="inferred from homology"/>
<keyword evidence="3" id="KW-0378">Hydrolase</keyword>
<comment type="similarity">
    <text evidence="1">Belongs to the UPF0213 family.</text>
</comment>
<dbReference type="PANTHER" id="PTHR34477">
    <property type="entry name" value="UPF0213 PROTEIN YHBQ"/>
    <property type="match status" value="1"/>
</dbReference>
<dbReference type="GO" id="GO:0004519">
    <property type="term" value="F:endonuclease activity"/>
    <property type="evidence" value="ECO:0007669"/>
    <property type="project" value="UniProtKB-KW"/>
</dbReference>
<sequence>RKYFFYVLKTADNYLYAGTTNDVQKRFSAHQNRKGAKFTKPASRHPLTLVFTKEFNSKSEALSFENKFKKLKRDEKENYINLK</sequence>
<keyword evidence="3" id="KW-0255">Endonuclease</keyword>
<reference evidence="3 4" key="1">
    <citation type="journal article" date="2014" name="Antonie Van Leeuwenhoek">
        <title>Oenococcus alcoholitolerans sp. nov., a lactic acid bacteria isolated from cachaca and ethanol fermentation processes.</title>
        <authorList>
            <person name="Badotti F."/>
            <person name="Moreira A.P."/>
            <person name="Tonon L.A."/>
            <person name="de Lucena B.T."/>
            <person name="Gomes Fde C."/>
            <person name="Kruger R."/>
            <person name="Thompson C.C."/>
            <person name="de Morais M.A.Jr."/>
            <person name="Rosa C.A."/>
            <person name="Thompson F.L."/>
        </authorList>
    </citation>
    <scope>NUCLEOTIDE SEQUENCE [LARGE SCALE GENOMIC DNA]</scope>
    <source>
        <strain evidence="3 4">UFRJ-M7.2.18</strain>
    </source>
</reference>
<dbReference type="InterPro" id="IPR050190">
    <property type="entry name" value="UPF0213_domain"/>
</dbReference>
<evidence type="ECO:0000313" key="4">
    <source>
        <dbReference type="Proteomes" id="UP000030023"/>
    </source>
</evidence>
<accession>A0ABR4XSL2</accession>
<dbReference type="Gene3D" id="3.40.1440.10">
    <property type="entry name" value="GIY-YIG endonuclease"/>
    <property type="match status" value="1"/>
</dbReference>
<keyword evidence="3" id="KW-0540">Nuclease</keyword>
<protein>
    <submittedName>
        <fullName evidence="3">Endonuclease</fullName>
    </submittedName>
</protein>
<feature type="non-terminal residue" evidence="3">
    <location>
        <position position="1"/>
    </location>
</feature>
<comment type="caution">
    <text evidence="3">The sequence shown here is derived from an EMBL/GenBank/DDBJ whole genome shotgun (WGS) entry which is preliminary data.</text>
</comment>
<evidence type="ECO:0000256" key="1">
    <source>
        <dbReference type="ARBA" id="ARBA00007435"/>
    </source>
</evidence>
<dbReference type="InterPro" id="IPR000305">
    <property type="entry name" value="GIY-YIG_endonuc"/>
</dbReference>
<dbReference type="SMART" id="SM00465">
    <property type="entry name" value="GIYc"/>
    <property type="match status" value="1"/>
</dbReference>
<dbReference type="PROSITE" id="PS50164">
    <property type="entry name" value="GIY_YIG"/>
    <property type="match status" value="1"/>
</dbReference>
<dbReference type="Proteomes" id="UP000030023">
    <property type="component" value="Unassembled WGS sequence"/>
</dbReference>
<organism evidence="3 4">
    <name type="scientific">Oenococcus alcoholitolerans</name>
    <dbReference type="NCBI Taxonomy" id="931074"/>
    <lineage>
        <taxon>Bacteria</taxon>
        <taxon>Bacillati</taxon>
        <taxon>Bacillota</taxon>
        <taxon>Bacilli</taxon>
        <taxon>Lactobacillales</taxon>
        <taxon>Lactobacillaceae</taxon>
        <taxon>Oenococcus</taxon>
    </lineage>
</organism>
<keyword evidence="4" id="KW-1185">Reference proteome</keyword>
<dbReference type="EMBL" id="AXCV01000106">
    <property type="protein sequence ID" value="KGO32074.1"/>
    <property type="molecule type" value="Genomic_DNA"/>
</dbReference>